<keyword evidence="6" id="KW-0165">Cleavage on pair of basic residues</keyword>
<comment type="similarity">
    <text evidence="2">Belongs to the attacin/sarcotoxin-2 family.</text>
</comment>
<dbReference type="OrthoDB" id="7441167at2759"/>
<evidence type="ECO:0000256" key="2">
    <source>
        <dbReference type="ARBA" id="ARBA00007550"/>
    </source>
</evidence>
<keyword evidence="4" id="KW-0929">Antimicrobial</keyword>
<sequence length="248" mass="26802">MLSIKFFFASVLLVGASAMHIQWEHEPVEISEQQDYPINDVDQDFEYQHPSYVARCRARRQAQGSLTFNGDGSAGLGAKVPLVGNDRNVLSAIGSVNLDDRMKMASKGIGLAFDNANGHGVSVMKETIPGFGSKLTGAGHATLFNNDKHNIGANAFVSKNMPNIPNVPNFNTVGGGLDYTYNNKVGASLGMANTPFLQRKDYSAMGNLNVFRSPTSTVDFSAGFKKFDSPFVSSGWKPNFGLTFGRSF</sequence>
<evidence type="ECO:0000256" key="8">
    <source>
        <dbReference type="ARBA" id="ARBA00022859"/>
    </source>
</evidence>
<comment type="caution">
    <text evidence="13">The sequence shown here is derived from an EMBL/GenBank/DDBJ whole genome shotgun (WGS) entry which is preliminary data.</text>
</comment>
<keyword evidence="5" id="KW-0399">Innate immunity</keyword>
<evidence type="ECO:0000256" key="6">
    <source>
        <dbReference type="ARBA" id="ARBA00022685"/>
    </source>
</evidence>
<dbReference type="GO" id="GO:0005576">
    <property type="term" value="C:extracellular region"/>
    <property type="evidence" value="ECO:0007669"/>
    <property type="project" value="UniProtKB-SubCell"/>
</dbReference>
<feature type="domain" description="Attacin N-terminal" evidence="11">
    <location>
        <begin position="63"/>
        <end position="125"/>
    </location>
</feature>
<dbReference type="GO" id="GO:0045087">
    <property type="term" value="P:innate immune response"/>
    <property type="evidence" value="ECO:0007669"/>
    <property type="project" value="UniProtKB-KW"/>
</dbReference>
<evidence type="ECO:0000256" key="4">
    <source>
        <dbReference type="ARBA" id="ARBA00022529"/>
    </source>
</evidence>
<evidence type="ECO:0000256" key="1">
    <source>
        <dbReference type="ARBA" id="ARBA00004613"/>
    </source>
</evidence>
<keyword evidence="14" id="KW-1185">Reference proteome</keyword>
<evidence type="ECO:0000259" key="12">
    <source>
        <dbReference type="Pfam" id="PF03769"/>
    </source>
</evidence>
<feature type="domain" description="Attacin C-terminal" evidence="12">
    <location>
        <begin position="129"/>
        <end position="248"/>
    </location>
</feature>
<accession>A0A8S0YP05</accession>
<dbReference type="Pfam" id="PF03769">
    <property type="entry name" value="Attacin_C"/>
    <property type="match status" value="1"/>
</dbReference>
<evidence type="ECO:0000256" key="10">
    <source>
        <dbReference type="SAM" id="SignalP"/>
    </source>
</evidence>
<dbReference type="EMBL" id="CADEBC010000059">
    <property type="protein sequence ID" value="CAB3220959.1"/>
    <property type="molecule type" value="Genomic_DNA"/>
</dbReference>
<proteinExistence type="inferred from homology"/>
<dbReference type="InterPro" id="IPR005520">
    <property type="entry name" value="Attacin_N"/>
</dbReference>
<keyword evidence="3" id="KW-0964">Secreted</keyword>
<comment type="subcellular location">
    <subcellularLocation>
        <location evidence="1">Secreted</location>
    </subcellularLocation>
</comment>
<name>A0A8S0YP05_ARCPL</name>
<keyword evidence="8" id="KW-0391">Immunity</keyword>
<gene>
    <name evidence="13" type="ORF">APLA_LOCUS449</name>
</gene>
<evidence type="ECO:0000313" key="13">
    <source>
        <dbReference type="EMBL" id="CAB3220959.1"/>
    </source>
</evidence>
<evidence type="ECO:0000256" key="5">
    <source>
        <dbReference type="ARBA" id="ARBA00022588"/>
    </source>
</evidence>
<evidence type="ECO:0000313" key="14">
    <source>
        <dbReference type="Proteomes" id="UP000494106"/>
    </source>
</evidence>
<keyword evidence="7 10" id="KW-0732">Signal</keyword>
<feature type="chain" id="PRO_5035739863" description="Attacin" evidence="10">
    <location>
        <begin position="19"/>
        <end position="248"/>
    </location>
</feature>
<dbReference type="GO" id="GO:0042742">
    <property type="term" value="P:defense response to bacterium"/>
    <property type="evidence" value="ECO:0007669"/>
    <property type="project" value="UniProtKB-KW"/>
</dbReference>
<dbReference type="Proteomes" id="UP000494106">
    <property type="component" value="Unassembled WGS sequence"/>
</dbReference>
<evidence type="ECO:0008006" key="15">
    <source>
        <dbReference type="Google" id="ProtNLM"/>
    </source>
</evidence>
<keyword evidence="9" id="KW-0044">Antibiotic</keyword>
<evidence type="ECO:0000256" key="7">
    <source>
        <dbReference type="ARBA" id="ARBA00022729"/>
    </source>
</evidence>
<evidence type="ECO:0000256" key="9">
    <source>
        <dbReference type="ARBA" id="ARBA00023022"/>
    </source>
</evidence>
<evidence type="ECO:0000256" key="3">
    <source>
        <dbReference type="ARBA" id="ARBA00022525"/>
    </source>
</evidence>
<protein>
    <recommendedName>
        <fullName evidence="15">Attacin</fullName>
    </recommendedName>
</protein>
<organism evidence="13 14">
    <name type="scientific">Arctia plantaginis</name>
    <name type="common">Wood tiger moth</name>
    <name type="synonym">Phalaena plantaginis</name>
    <dbReference type="NCBI Taxonomy" id="874455"/>
    <lineage>
        <taxon>Eukaryota</taxon>
        <taxon>Metazoa</taxon>
        <taxon>Ecdysozoa</taxon>
        <taxon>Arthropoda</taxon>
        <taxon>Hexapoda</taxon>
        <taxon>Insecta</taxon>
        <taxon>Pterygota</taxon>
        <taxon>Neoptera</taxon>
        <taxon>Endopterygota</taxon>
        <taxon>Lepidoptera</taxon>
        <taxon>Glossata</taxon>
        <taxon>Ditrysia</taxon>
        <taxon>Noctuoidea</taxon>
        <taxon>Erebidae</taxon>
        <taxon>Arctiinae</taxon>
        <taxon>Arctia</taxon>
    </lineage>
</organism>
<evidence type="ECO:0000259" key="11">
    <source>
        <dbReference type="Pfam" id="PF03768"/>
    </source>
</evidence>
<dbReference type="InterPro" id="IPR005521">
    <property type="entry name" value="Attacin_C"/>
</dbReference>
<reference evidence="13 14" key="1">
    <citation type="submission" date="2020-04" db="EMBL/GenBank/DDBJ databases">
        <authorList>
            <person name="Wallbank WR R."/>
            <person name="Pardo Diaz C."/>
            <person name="Kozak K."/>
            <person name="Martin S."/>
            <person name="Jiggins C."/>
            <person name="Moest M."/>
            <person name="Warren A I."/>
            <person name="Byers J.R.P. K."/>
            <person name="Montejo-Kovacevich G."/>
            <person name="Yen C E."/>
        </authorList>
    </citation>
    <scope>NUCLEOTIDE SEQUENCE [LARGE SCALE GENOMIC DNA]</scope>
</reference>
<feature type="signal peptide" evidence="10">
    <location>
        <begin position="1"/>
        <end position="18"/>
    </location>
</feature>
<dbReference type="AlphaFoldDB" id="A0A8S0YP05"/>
<dbReference type="Pfam" id="PF03768">
    <property type="entry name" value="Attacin_N"/>
    <property type="match status" value="1"/>
</dbReference>